<evidence type="ECO:0000313" key="2">
    <source>
        <dbReference type="EMBL" id="MBD5770771.1"/>
    </source>
</evidence>
<proteinExistence type="predicted"/>
<organism evidence="2 3">
    <name type="scientific">Marinomonas colpomeniae</name>
    <dbReference type="NCBI Taxonomy" id="2774408"/>
    <lineage>
        <taxon>Bacteria</taxon>
        <taxon>Pseudomonadati</taxon>
        <taxon>Pseudomonadota</taxon>
        <taxon>Gammaproteobacteria</taxon>
        <taxon>Oceanospirillales</taxon>
        <taxon>Oceanospirillaceae</taxon>
        <taxon>Marinomonas</taxon>
    </lineage>
</organism>
<dbReference type="EMBL" id="JACYFC010000002">
    <property type="protein sequence ID" value="MBD5770771.1"/>
    <property type="molecule type" value="Genomic_DNA"/>
</dbReference>
<keyword evidence="1" id="KW-1133">Transmembrane helix</keyword>
<keyword evidence="3" id="KW-1185">Reference proteome</keyword>
<protein>
    <recommendedName>
        <fullName evidence="4">MAPEG family protein</fullName>
    </recommendedName>
</protein>
<name>A0ABR8NXJ4_9GAMM</name>
<evidence type="ECO:0000256" key="1">
    <source>
        <dbReference type="SAM" id="Phobius"/>
    </source>
</evidence>
<feature type="transmembrane region" description="Helical" evidence="1">
    <location>
        <begin position="97"/>
        <end position="120"/>
    </location>
</feature>
<dbReference type="Proteomes" id="UP000604161">
    <property type="component" value="Unassembled WGS sequence"/>
</dbReference>
<keyword evidence="1" id="KW-0812">Transmembrane</keyword>
<evidence type="ECO:0008006" key="4">
    <source>
        <dbReference type="Google" id="ProtNLM"/>
    </source>
</evidence>
<accession>A0ABR8NXJ4</accession>
<sequence length="152" mass="17111">MDYVFVTLGNILKYRYSIIFKGGVVLIGIVFVAWSDTSFKLVEMEAKQNDLEFSVKMSTGASEVGTLNCKELVPTKEAVDCNSAQYYKEVLKPSIKLFNLVVDICLFLGLNMILLSIFGLIFKHSKVNLSGVLRCMLIILCLNAVFLLQIYY</sequence>
<evidence type="ECO:0000313" key="3">
    <source>
        <dbReference type="Proteomes" id="UP000604161"/>
    </source>
</evidence>
<comment type="caution">
    <text evidence="2">The sequence shown here is derived from an EMBL/GenBank/DDBJ whole genome shotgun (WGS) entry which is preliminary data.</text>
</comment>
<feature type="transmembrane region" description="Helical" evidence="1">
    <location>
        <begin position="18"/>
        <end position="35"/>
    </location>
</feature>
<reference evidence="2 3" key="1">
    <citation type="submission" date="2020-09" db="EMBL/GenBank/DDBJ databases">
        <title>Marinomonas sp. nov., isolated from the cysticercosis algae of Qingdao, China.</title>
        <authorList>
            <person name="Sun X."/>
        </authorList>
    </citation>
    <scope>NUCLEOTIDE SEQUENCE [LARGE SCALE GENOMIC DNA]</scope>
    <source>
        <strain evidence="2 3">SM2066</strain>
    </source>
</reference>
<dbReference type="RefSeq" id="WP_191594151.1">
    <property type="nucleotide sequence ID" value="NZ_JACYFC010000002.1"/>
</dbReference>
<feature type="transmembrane region" description="Helical" evidence="1">
    <location>
        <begin position="132"/>
        <end position="151"/>
    </location>
</feature>
<gene>
    <name evidence="2" type="ORF">IF202_06875</name>
</gene>
<keyword evidence="1" id="KW-0472">Membrane</keyword>